<sequence>MSPTHNSDLLVASLSNGALGPSGDASPRVPPPAPTEPHHLATGLSLIHQRPLVAWQLRMLCLRPKCLSSHLESSHSSSPAPPQEAQCHSTPTSGGLSHFFLHLQPKSDIIFHAWLH</sequence>
<keyword evidence="3" id="KW-1185">Reference proteome</keyword>
<protein>
    <submittedName>
        <fullName evidence="2">Uncharacterized protein</fullName>
    </submittedName>
</protein>
<dbReference type="EMBL" id="JAVHJS010000019">
    <property type="protein sequence ID" value="KAK2827139.1"/>
    <property type="molecule type" value="Genomic_DNA"/>
</dbReference>
<feature type="region of interest" description="Disordered" evidence="1">
    <location>
        <begin position="70"/>
        <end position="92"/>
    </location>
</feature>
<evidence type="ECO:0000313" key="3">
    <source>
        <dbReference type="Proteomes" id="UP001187315"/>
    </source>
</evidence>
<proteinExistence type="predicted"/>
<dbReference type="Proteomes" id="UP001187315">
    <property type="component" value="Unassembled WGS sequence"/>
</dbReference>
<evidence type="ECO:0000313" key="2">
    <source>
        <dbReference type="EMBL" id="KAK2827139.1"/>
    </source>
</evidence>
<name>A0AA88LZ36_TACVA</name>
<feature type="compositionally biased region" description="Low complexity" evidence="1">
    <location>
        <begin position="70"/>
        <end position="86"/>
    </location>
</feature>
<dbReference type="AlphaFoldDB" id="A0AA88LZ36"/>
<gene>
    <name evidence="2" type="ORF">Q7C36_018065</name>
</gene>
<comment type="caution">
    <text evidence="2">The sequence shown here is derived from an EMBL/GenBank/DDBJ whole genome shotgun (WGS) entry which is preliminary data.</text>
</comment>
<evidence type="ECO:0000256" key="1">
    <source>
        <dbReference type="SAM" id="MobiDB-lite"/>
    </source>
</evidence>
<feature type="region of interest" description="Disordered" evidence="1">
    <location>
        <begin position="1"/>
        <end position="38"/>
    </location>
</feature>
<accession>A0AA88LZ36</accession>
<organism evidence="2 3">
    <name type="scientific">Tachysurus vachellii</name>
    <name type="common">Darkbarbel catfish</name>
    <name type="synonym">Pelteobagrus vachellii</name>
    <dbReference type="NCBI Taxonomy" id="175792"/>
    <lineage>
        <taxon>Eukaryota</taxon>
        <taxon>Metazoa</taxon>
        <taxon>Chordata</taxon>
        <taxon>Craniata</taxon>
        <taxon>Vertebrata</taxon>
        <taxon>Euteleostomi</taxon>
        <taxon>Actinopterygii</taxon>
        <taxon>Neopterygii</taxon>
        <taxon>Teleostei</taxon>
        <taxon>Ostariophysi</taxon>
        <taxon>Siluriformes</taxon>
        <taxon>Bagridae</taxon>
        <taxon>Tachysurus</taxon>
    </lineage>
</organism>
<reference evidence="2" key="1">
    <citation type="submission" date="2023-08" db="EMBL/GenBank/DDBJ databases">
        <title>Pelteobagrus vachellii genome.</title>
        <authorList>
            <person name="Liu H."/>
        </authorList>
    </citation>
    <scope>NUCLEOTIDE SEQUENCE</scope>
    <source>
        <strain evidence="2">PRFRI_2022a</strain>
        <tissue evidence="2">Muscle</tissue>
    </source>
</reference>